<dbReference type="AlphaFoldDB" id="A0A094X235"/>
<accession>A0A094X235</accession>
<dbReference type="EMBL" id="JPGK01000014">
    <property type="protein sequence ID" value="KGA92604.1"/>
    <property type="molecule type" value="Genomic_DNA"/>
</dbReference>
<dbReference type="Proteomes" id="UP000029452">
    <property type="component" value="Unassembled WGS sequence"/>
</dbReference>
<evidence type="ECO:0000313" key="2">
    <source>
        <dbReference type="Proteomes" id="UP000029452"/>
    </source>
</evidence>
<dbReference type="PATRIC" id="fig|178606.4.peg.2647"/>
<gene>
    <name evidence="1" type="ORF">LptCag_1748</name>
</gene>
<reference evidence="1 2" key="1">
    <citation type="submission" date="2014-06" db="EMBL/GenBank/DDBJ databases">
        <title>Draft genome sequence of iron oxidizing acidophile Leptospirillum ferriphilum DSM14647.</title>
        <authorList>
            <person name="Cardenas J.P."/>
            <person name="Lazcano M."/>
            <person name="Ossandon F.J."/>
            <person name="Corbett M."/>
            <person name="Holmes D.S."/>
            <person name="Watkin E."/>
        </authorList>
    </citation>
    <scope>NUCLEOTIDE SEQUENCE [LARGE SCALE GENOMIC DNA]</scope>
    <source>
        <strain evidence="1 2">DSM 14647</strain>
    </source>
</reference>
<sequence length="52" mass="5741">MGLTVVIGNLPDSFILLWRPPFFPAFVPVLPPGCSVHEGQRERGKIAWVHAS</sequence>
<comment type="caution">
    <text evidence="1">The sequence shown here is derived from an EMBL/GenBank/DDBJ whole genome shotgun (WGS) entry which is preliminary data.</text>
</comment>
<evidence type="ECO:0000313" key="1">
    <source>
        <dbReference type="EMBL" id="KGA92604.1"/>
    </source>
</evidence>
<protein>
    <submittedName>
        <fullName evidence="1">Uncharacterized protein</fullName>
    </submittedName>
</protein>
<proteinExistence type="predicted"/>
<organism evidence="1 2">
    <name type="scientific">Leptospirillum ferriphilum</name>
    <dbReference type="NCBI Taxonomy" id="178606"/>
    <lineage>
        <taxon>Bacteria</taxon>
        <taxon>Pseudomonadati</taxon>
        <taxon>Nitrospirota</taxon>
        <taxon>Nitrospiria</taxon>
        <taxon>Nitrospirales</taxon>
        <taxon>Nitrospiraceae</taxon>
        <taxon>Leptospirillum</taxon>
    </lineage>
</organism>
<name>A0A094X235_9BACT</name>